<dbReference type="SUPFAM" id="SSF52540">
    <property type="entry name" value="P-loop containing nucleoside triphosphate hydrolases"/>
    <property type="match status" value="1"/>
</dbReference>
<evidence type="ECO:0000259" key="1">
    <source>
        <dbReference type="Pfam" id="PF22942"/>
    </source>
</evidence>
<protein>
    <recommendedName>
        <fullName evidence="1">DUF7025 domain-containing protein</fullName>
    </recommendedName>
</protein>
<name>A0A084G7I6_PSEDA</name>
<evidence type="ECO:0000313" key="3">
    <source>
        <dbReference type="Proteomes" id="UP000028545"/>
    </source>
</evidence>
<dbReference type="InterPro" id="IPR027417">
    <property type="entry name" value="P-loop_NTPase"/>
</dbReference>
<sequence>MDSPITDDSLVVDFTLSFEDYVKQLLPASVDDTDADSSMKCEITEYDSIPDSEGVQIVVPGGTHDGLGLLKHAKDDSAIARTTFWDLTGIKGLVQTEIRSPYMKAALKAVVPEYMHRNFDFNHIIYFGKPRHLFHYRNQLFTYGGSLGHQSTAQRHVSLLMEYLQQELADAITAYTFNVQFESQPSIDFAHLWTIFKPNDLVFVPAASSRNGADIVVRYESIASSCSCDRVEHRISHIWTLTGAYFDTNGVNLGNKTLVHDVTYFAGFRRLNHLAVIPLRFHPQESSIRTRLIARGRKFVALQGCHYRRIVSGVSPRGSASENPYEPPSRPRVMVDPEMYHEKKSFEPVGNPIPVTAALEEEHYLICSGHIGGYSLAEREWRLLEVERLEPVDFDKNSFKNSLILETKYKNALLSLIQMQSAKCKDRFRDVIRGKGDGVVFLLHGEPGVGKTMTAGLSQSNSQKLMTLSAYRLGSLSDILFKRALQSAARDHSSGLTRGV</sequence>
<dbReference type="EMBL" id="JOWA01000094">
    <property type="protein sequence ID" value="KEZ43298.1"/>
    <property type="molecule type" value="Genomic_DNA"/>
</dbReference>
<gene>
    <name evidence="2" type="ORF">SAPIO_CDS4742</name>
</gene>
<dbReference type="GeneID" id="27723814"/>
<dbReference type="PANTHER" id="PTHR46411">
    <property type="entry name" value="FAMILY ATPASE, PUTATIVE-RELATED"/>
    <property type="match status" value="1"/>
</dbReference>
<keyword evidence="3" id="KW-1185">Reference proteome</keyword>
<dbReference type="HOGENOM" id="CLU_004471_6_3_1"/>
<dbReference type="Pfam" id="PF22942">
    <property type="entry name" value="DUF7025"/>
    <property type="match status" value="1"/>
</dbReference>
<dbReference type="KEGG" id="sapo:SAPIO_CDS4742"/>
<evidence type="ECO:0000313" key="2">
    <source>
        <dbReference type="EMBL" id="KEZ43298.1"/>
    </source>
</evidence>
<dbReference type="VEuPathDB" id="FungiDB:SAPIO_CDS4742"/>
<dbReference type="InterPro" id="IPR054289">
    <property type="entry name" value="DUF7025"/>
</dbReference>
<feature type="domain" description="DUF7025" evidence="1">
    <location>
        <begin position="182"/>
        <end position="283"/>
    </location>
</feature>
<dbReference type="Proteomes" id="UP000028545">
    <property type="component" value="Unassembled WGS sequence"/>
</dbReference>
<accession>A0A084G7I6</accession>
<reference evidence="2 3" key="1">
    <citation type="journal article" date="2014" name="Genome Announc.">
        <title>Draft genome sequence of the pathogenic fungus Scedosporium apiospermum.</title>
        <authorList>
            <person name="Vandeputte P."/>
            <person name="Ghamrawi S."/>
            <person name="Rechenmann M."/>
            <person name="Iltis A."/>
            <person name="Giraud S."/>
            <person name="Fleury M."/>
            <person name="Thornton C."/>
            <person name="Delhaes L."/>
            <person name="Meyer W."/>
            <person name="Papon N."/>
            <person name="Bouchara J.P."/>
        </authorList>
    </citation>
    <scope>NUCLEOTIDE SEQUENCE [LARGE SCALE GENOMIC DNA]</scope>
    <source>
        <strain evidence="2 3">IHEM 14462</strain>
    </source>
</reference>
<proteinExistence type="predicted"/>
<dbReference type="PANTHER" id="PTHR46411:SF3">
    <property type="entry name" value="AAA+ ATPASE DOMAIN-CONTAINING PROTEIN"/>
    <property type="match status" value="1"/>
</dbReference>
<dbReference type="RefSeq" id="XP_016643097.1">
    <property type="nucleotide sequence ID" value="XM_016787218.1"/>
</dbReference>
<dbReference type="OrthoDB" id="10042665at2759"/>
<organism evidence="2 3">
    <name type="scientific">Pseudallescheria apiosperma</name>
    <name type="common">Scedosporium apiospermum</name>
    <dbReference type="NCBI Taxonomy" id="563466"/>
    <lineage>
        <taxon>Eukaryota</taxon>
        <taxon>Fungi</taxon>
        <taxon>Dikarya</taxon>
        <taxon>Ascomycota</taxon>
        <taxon>Pezizomycotina</taxon>
        <taxon>Sordariomycetes</taxon>
        <taxon>Hypocreomycetidae</taxon>
        <taxon>Microascales</taxon>
        <taxon>Microascaceae</taxon>
        <taxon>Scedosporium</taxon>
    </lineage>
</organism>
<comment type="caution">
    <text evidence="2">The sequence shown here is derived from an EMBL/GenBank/DDBJ whole genome shotgun (WGS) entry which is preliminary data.</text>
</comment>
<dbReference type="AlphaFoldDB" id="A0A084G7I6"/>